<dbReference type="InterPro" id="IPR011990">
    <property type="entry name" value="TPR-like_helical_dom_sf"/>
</dbReference>
<evidence type="ECO:0000256" key="1">
    <source>
        <dbReference type="ARBA" id="ARBA00022737"/>
    </source>
</evidence>
<accession>G0TX81</accession>
<sequence length="547" mass="60559">MHRGGLTSLLAAEVLGRNINACCGILRRIFSETLDTPNTLPGPSSLDLFLDVLALGKMCLADDASLVRSSSLVVLCHVSQRLGNWGDALFFAKSLARPPSPSFLSSLLTPGNYVIVLRHCEKWNWALDVPRATRVLAELHGSWTSALAVAEAMEHRSHMGERYTLGVLIPFLAVSGGWMRAVQLFLGGIAQGSLVDSCFVSDLVRRTARLKQWQMSFYMLWSIERTREGSHMLPYDVGFFRDLMTVSPGWRSSLSVFGMAVGAGVKPDKLMVSLLLCQCEEANAWLTATQVYDLAIREGFVRNINSESYQRLLRSFYAMRQWEKALAALSWMDKVGEASAALGLTDLLEMCQKSGQWEAAISIGSVLLDKHKDLNARTRLVYMFACAQGAAWQRSFVALQNSLHDAAEAPHPLLLCAALQACAAGGHWMKSLLLLQHTCNEEPRFILPPLAFRLAVKACVASGRWTESTLLLKEMTRRGLPRDNHSQHLSLWAAALSGDWLLSLSYLQSIPTAHRTPQDCLMVRRSAESASAVARAIALRYLQRHTM</sequence>
<evidence type="ECO:0000313" key="2">
    <source>
        <dbReference type="EMBL" id="CCC48571.1"/>
    </source>
</evidence>
<dbReference type="OMA" id="MAVKEDF"/>
<dbReference type="VEuPathDB" id="TriTrypDB:TvY486_0603620"/>
<dbReference type="PANTHER" id="PTHR47447">
    <property type="entry name" value="OS03G0856100 PROTEIN"/>
    <property type="match status" value="1"/>
</dbReference>
<dbReference type="AlphaFoldDB" id="G0TX81"/>
<protein>
    <submittedName>
        <fullName evidence="2">Uncharacterized protein</fullName>
    </submittedName>
</protein>
<dbReference type="PANTHER" id="PTHR47447:SF17">
    <property type="entry name" value="OS12G0638900 PROTEIN"/>
    <property type="match status" value="1"/>
</dbReference>
<keyword evidence="1" id="KW-0677">Repeat</keyword>
<dbReference type="EMBL" id="HE573022">
    <property type="protein sequence ID" value="CCC48571.1"/>
    <property type="molecule type" value="Genomic_DNA"/>
</dbReference>
<proteinExistence type="predicted"/>
<name>G0TX81_TRYVY</name>
<organism evidence="2">
    <name type="scientific">Trypanosoma vivax (strain Y486)</name>
    <dbReference type="NCBI Taxonomy" id="1055687"/>
    <lineage>
        <taxon>Eukaryota</taxon>
        <taxon>Discoba</taxon>
        <taxon>Euglenozoa</taxon>
        <taxon>Kinetoplastea</taxon>
        <taxon>Metakinetoplastina</taxon>
        <taxon>Trypanosomatida</taxon>
        <taxon>Trypanosomatidae</taxon>
        <taxon>Trypanosoma</taxon>
        <taxon>Duttonella</taxon>
    </lineage>
</organism>
<dbReference type="Gene3D" id="1.25.40.10">
    <property type="entry name" value="Tetratricopeptide repeat domain"/>
    <property type="match status" value="1"/>
</dbReference>
<reference evidence="2" key="1">
    <citation type="journal article" date="2012" name="Proc. Natl. Acad. Sci. U.S.A.">
        <title>Antigenic diversity is generated by distinct evolutionary mechanisms in African trypanosome species.</title>
        <authorList>
            <person name="Jackson A.P."/>
            <person name="Berry A."/>
            <person name="Aslett M."/>
            <person name="Allison H.C."/>
            <person name="Burton P."/>
            <person name="Vavrova-Anderson J."/>
            <person name="Brown R."/>
            <person name="Browne H."/>
            <person name="Corton N."/>
            <person name="Hauser H."/>
            <person name="Gamble J."/>
            <person name="Gilderthorp R."/>
            <person name="Marcello L."/>
            <person name="McQuillan J."/>
            <person name="Otto T.D."/>
            <person name="Quail M.A."/>
            <person name="Sanders M.J."/>
            <person name="van Tonder A."/>
            <person name="Ginger M.L."/>
            <person name="Field M.C."/>
            <person name="Barry J.D."/>
            <person name="Hertz-Fowler C."/>
            <person name="Berriman M."/>
        </authorList>
    </citation>
    <scope>NUCLEOTIDE SEQUENCE</scope>
    <source>
        <strain evidence="2">Y486</strain>
    </source>
</reference>
<gene>
    <name evidence="2" type="ORF">TVY486_0603620</name>
</gene>